<organism evidence="2 3">
    <name type="scientific">Caldisphaera lagunensis (strain DSM 15908 / JCM 11604 / ANMR 0165 / IC-154)</name>
    <dbReference type="NCBI Taxonomy" id="1056495"/>
    <lineage>
        <taxon>Archaea</taxon>
        <taxon>Thermoproteota</taxon>
        <taxon>Thermoprotei</taxon>
        <taxon>Acidilobales</taxon>
        <taxon>Caldisphaeraceae</taxon>
        <taxon>Caldisphaera</taxon>
    </lineage>
</organism>
<proteinExistence type="predicted"/>
<sequence precursor="true">MVSRATTIMIVLFAATLISSGIGLYTYSSYSKPLTHIYPQPSLYQIMNKISYLKYQIYSPIYGYSYVELFNNITYQNGTALLYNATTNTVAEKIVYKYNQTGLTFLGVVVGNTTIPLNSTYYYTFYTSSYYFTNPFTGSSSLMPFPGIGPLYAIYYVGQLYKVDWQAISLGQAQPPNSYATVNLGFTDIPVFNKKYPGIEISISPASTSVIPSSYPVSFAATIVYINGVSISSQMTIGVSSADYLSFNLTSLNTVS</sequence>
<dbReference type="InParanoid" id="L0AD96"/>
<evidence type="ECO:0000313" key="3">
    <source>
        <dbReference type="Proteomes" id="UP000010469"/>
    </source>
</evidence>
<accession>L0AD96</accession>
<dbReference type="STRING" id="1056495.Calag_1313"/>
<dbReference type="RefSeq" id="WP_015232922.1">
    <property type="nucleotide sequence ID" value="NC_019791.1"/>
</dbReference>
<keyword evidence="1" id="KW-0812">Transmembrane</keyword>
<reference evidence="3" key="1">
    <citation type="submission" date="2012-03" db="EMBL/GenBank/DDBJ databases">
        <title>Complete genome of Caldisphaera lagunensis DSM 15908.</title>
        <authorList>
            <person name="Lucas S."/>
            <person name="Copeland A."/>
            <person name="Lapidus A."/>
            <person name="Glavina del Rio T."/>
            <person name="Dalin E."/>
            <person name="Tice H."/>
            <person name="Bruce D."/>
            <person name="Goodwin L."/>
            <person name="Pitluck S."/>
            <person name="Peters L."/>
            <person name="Mikhailova N."/>
            <person name="Teshima H."/>
            <person name="Kyrpides N."/>
            <person name="Mavromatis K."/>
            <person name="Ivanova N."/>
            <person name="Brettin T."/>
            <person name="Detter J.C."/>
            <person name="Han C."/>
            <person name="Larimer F."/>
            <person name="Land M."/>
            <person name="Hauser L."/>
            <person name="Markowitz V."/>
            <person name="Cheng J.-F."/>
            <person name="Hugenholtz P."/>
            <person name="Woyke T."/>
            <person name="Wu D."/>
            <person name="Spring S."/>
            <person name="Schroeder M."/>
            <person name="Brambilla E."/>
            <person name="Klenk H.-P."/>
            <person name="Eisen J.A."/>
        </authorList>
    </citation>
    <scope>NUCLEOTIDE SEQUENCE [LARGE SCALE GENOMIC DNA]</scope>
    <source>
        <strain evidence="3">DSM 15908 / JCM 11604 / IC-154</strain>
    </source>
</reference>
<gene>
    <name evidence="2" type="ordered locus">Calag_1313</name>
</gene>
<feature type="transmembrane region" description="Helical" evidence="1">
    <location>
        <begin position="6"/>
        <end position="27"/>
    </location>
</feature>
<keyword evidence="1" id="KW-0472">Membrane</keyword>
<dbReference type="EMBL" id="CP003378">
    <property type="protein sequence ID" value="AFZ71025.1"/>
    <property type="molecule type" value="Genomic_DNA"/>
</dbReference>
<dbReference type="KEGG" id="clg:Calag_1313"/>
<dbReference type="GeneID" id="14212573"/>
<protein>
    <submittedName>
        <fullName evidence="2">Uncharacterized protein</fullName>
    </submittedName>
</protein>
<evidence type="ECO:0000256" key="1">
    <source>
        <dbReference type="SAM" id="Phobius"/>
    </source>
</evidence>
<keyword evidence="1" id="KW-1133">Transmembrane helix</keyword>
<dbReference type="HOGENOM" id="CLU_1084172_0_0_2"/>
<dbReference type="AlphaFoldDB" id="L0AD96"/>
<dbReference type="Proteomes" id="UP000010469">
    <property type="component" value="Chromosome"/>
</dbReference>
<name>L0AD96_CALLD</name>
<evidence type="ECO:0000313" key="2">
    <source>
        <dbReference type="EMBL" id="AFZ71025.1"/>
    </source>
</evidence>
<keyword evidence="3" id="KW-1185">Reference proteome</keyword>
<dbReference type="eggNOG" id="arCOG13710">
    <property type="taxonomic scope" value="Archaea"/>
</dbReference>